<reference evidence="2" key="1">
    <citation type="journal article" date="2020" name="Nat. Commun.">
        <title>Genome assembly of wild tea tree DASZ reveals pedigree and selection history of tea varieties.</title>
        <authorList>
            <person name="Zhang W."/>
            <person name="Zhang Y."/>
            <person name="Qiu H."/>
            <person name="Guo Y."/>
            <person name="Wan H."/>
            <person name="Zhang X."/>
            <person name="Scossa F."/>
            <person name="Alseekh S."/>
            <person name="Zhang Q."/>
            <person name="Wang P."/>
            <person name="Xu L."/>
            <person name="Schmidt M.H."/>
            <person name="Jia X."/>
            <person name="Li D."/>
            <person name="Zhu A."/>
            <person name="Guo F."/>
            <person name="Chen W."/>
            <person name="Ni D."/>
            <person name="Usadel B."/>
            <person name="Fernie A.R."/>
            <person name="Wen W."/>
        </authorList>
    </citation>
    <scope>NUCLEOTIDE SEQUENCE [LARGE SCALE GENOMIC DNA]</scope>
    <source>
        <strain evidence="2">cv. G240</strain>
    </source>
</reference>
<keyword evidence="2" id="KW-1185">Reference proteome</keyword>
<comment type="caution">
    <text evidence="1">The sequence shown here is derived from an EMBL/GenBank/DDBJ whole genome shotgun (WGS) entry which is preliminary data.</text>
</comment>
<reference evidence="1 2" key="2">
    <citation type="submission" date="2020-07" db="EMBL/GenBank/DDBJ databases">
        <title>Genome assembly of wild tea tree DASZ reveals pedigree and selection history of tea varieties.</title>
        <authorList>
            <person name="Zhang W."/>
        </authorList>
    </citation>
    <scope>NUCLEOTIDE SEQUENCE [LARGE SCALE GENOMIC DNA]</scope>
    <source>
        <strain evidence="2">cv. G240</strain>
        <tissue evidence="1">Leaf</tissue>
    </source>
</reference>
<name>A0A7J7G1X8_CAMSI</name>
<protein>
    <submittedName>
        <fullName evidence="1">Uncharacterized protein</fullName>
    </submittedName>
</protein>
<dbReference type="AlphaFoldDB" id="A0A7J7G1X8"/>
<organism evidence="1 2">
    <name type="scientific">Camellia sinensis</name>
    <name type="common">Tea plant</name>
    <name type="synonym">Thea sinensis</name>
    <dbReference type="NCBI Taxonomy" id="4442"/>
    <lineage>
        <taxon>Eukaryota</taxon>
        <taxon>Viridiplantae</taxon>
        <taxon>Streptophyta</taxon>
        <taxon>Embryophyta</taxon>
        <taxon>Tracheophyta</taxon>
        <taxon>Spermatophyta</taxon>
        <taxon>Magnoliopsida</taxon>
        <taxon>eudicotyledons</taxon>
        <taxon>Gunneridae</taxon>
        <taxon>Pentapetalae</taxon>
        <taxon>asterids</taxon>
        <taxon>Ericales</taxon>
        <taxon>Theaceae</taxon>
        <taxon>Camellia</taxon>
    </lineage>
</organism>
<accession>A0A7J7G1X8</accession>
<dbReference type="EMBL" id="JACBKZ010000014">
    <property type="protein sequence ID" value="KAF5933274.1"/>
    <property type="molecule type" value="Genomic_DNA"/>
</dbReference>
<evidence type="ECO:0000313" key="2">
    <source>
        <dbReference type="Proteomes" id="UP000593564"/>
    </source>
</evidence>
<sequence>MDILRAKHAARAIEGETRTSFLKKEFYRSNLAEFSGGPDPMKADEWLEQNPNLLRSWTSVKVSYG</sequence>
<evidence type="ECO:0000313" key="1">
    <source>
        <dbReference type="EMBL" id="KAF5933274.1"/>
    </source>
</evidence>
<dbReference type="Proteomes" id="UP000593564">
    <property type="component" value="Unassembled WGS sequence"/>
</dbReference>
<gene>
    <name evidence="1" type="ORF">HYC85_029445</name>
</gene>
<proteinExistence type="predicted"/>